<keyword evidence="2" id="KW-1185">Reference proteome</keyword>
<dbReference type="GeneID" id="20314586"/>
<organism evidence="1 2">
    <name type="scientific">Opisthorchis viverrini</name>
    <name type="common">Southeast Asian liver fluke</name>
    <dbReference type="NCBI Taxonomy" id="6198"/>
    <lineage>
        <taxon>Eukaryota</taxon>
        <taxon>Metazoa</taxon>
        <taxon>Spiralia</taxon>
        <taxon>Lophotrochozoa</taxon>
        <taxon>Platyhelminthes</taxon>
        <taxon>Trematoda</taxon>
        <taxon>Digenea</taxon>
        <taxon>Opisthorchiida</taxon>
        <taxon>Opisthorchiata</taxon>
        <taxon>Opisthorchiidae</taxon>
        <taxon>Opisthorchis</taxon>
    </lineage>
</organism>
<reference evidence="1 2" key="1">
    <citation type="submission" date="2013-11" db="EMBL/GenBank/DDBJ databases">
        <title>Opisthorchis viverrini - life in the bile duct.</title>
        <authorList>
            <person name="Young N.D."/>
            <person name="Nagarajan N."/>
            <person name="Lin S.J."/>
            <person name="Korhonen P.K."/>
            <person name="Jex A.R."/>
            <person name="Hall R.S."/>
            <person name="Safavi-Hemami H."/>
            <person name="Kaewkong W."/>
            <person name="Bertrand D."/>
            <person name="Gao S."/>
            <person name="Seet Q."/>
            <person name="Wongkham S."/>
            <person name="Teh B.T."/>
            <person name="Wongkham C."/>
            <person name="Intapan P.M."/>
            <person name="Maleewong W."/>
            <person name="Yang X."/>
            <person name="Hu M."/>
            <person name="Wang Z."/>
            <person name="Hofmann A."/>
            <person name="Sternberg P.W."/>
            <person name="Tan P."/>
            <person name="Wang J."/>
            <person name="Gasser R.B."/>
        </authorList>
    </citation>
    <scope>NUCLEOTIDE SEQUENCE [LARGE SCALE GENOMIC DNA]</scope>
</reference>
<gene>
    <name evidence="1" type="ORF">T265_00398</name>
</gene>
<dbReference type="KEGG" id="ovi:T265_00398"/>
<evidence type="ECO:0000313" key="1">
    <source>
        <dbReference type="EMBL" id="KER33709.1"/>
    </source>
</evidence>
<evidence type="ECO:0000313" key="2">
    <source>
        <dbReference type="Proteomes" id="UP000054324"/>
    </source>
</evidence>
<dbReference type="AlphaFoldDB" id="A0A075AJN8"/>
<accession>A0A075AJN8</accession>
<dbReference type="CTD" id="20314586"/>
<proteinExistence type="predicted"/>
<name>A0A075AJN8_OPIVI</name>
<sequence>MPDCPVEETGSILRLLLDSTGDVVSGGGFLRALPMLFEEVGAPRDAFKRLKSDNSLGEVIGAHQQCKASGMTEFESAHLNVLQLLHKSISESSSLNGETCLRLSDVISLPSARKGNPRKAIFFSLGPNFANGHVRLTPGPHGSRHLSSTETRAFLHLHATGRSTVVDKKLLVGWFLPKG</sequence>
<protein>
    <submittedName>
        <fullName evidence="1">Uncharacterized protein</fullName>
    </submittedName>
</protein>
<dbReference type="RefSeq" id="XP_009162435.1">
    <property type="nucleotide sequence ID" value="XM_009164171.1"/>
</dbReference>
<dbReference type="EMBL" id="KL596622">
    <property type="protein sequence ID" value="KER33709.1"/>
    <property type="molecule type" value="Genomic_DNA"/>
</dbReference>
<dbReference type="Proteomes" id="UP000054324">
    <property type="component" value="Unassembled WGS sequence"/>
</dbReference>